<protein>
    <submittedName>
        <fullName evidence="5">Polyamine ABC transporter ATP-binding protein</fullName>
    </submittedName>
</protein>
<evidence type="ECO:0000259" key="4">
    <source>
        <dbReference type="PROSITE" id="PS50893"/>
    </source>
</evidence>
<dbReference type="PROSITE" id="PS00211">
    <property type="entry name" value="ABC_TRANSPORTER_1"/>
    <property type="match status" value="1"/>
</dbReference>
<evidence type="ECO:0000256" key="3">
    <source>
        <dbReference type="ARBA" id="ARBA00022840"/>
    </source>
</evidence>
<organism evidence="5 6">
    <name type="scientific">Paracraurococcus ruber</name>
    <dbReference type="NCBI Taxonomy" id="77675"/>
    <lineage>
        <taxon>Bacteria</taxon>
        <taxon>Pseudomonadati</taxon>
        <taxon>Pseudomonadota</taxon>
        <taxon>Alphaproteobacteria</taxon>
        <taxon>Acetobacterales</taxon>
        <taxon>Roseomonadaceae</taxon>
        <taxon>Paracraurococcus</taxon>
    </lineage>
</organism>
<dbReference type="RefSeq" id="WP_133218464.1">
    <property type="nucleotide sequence ID" value="NZ_NRSG01000056.1"/>
</dbReference>
<dbReference type="EMBL" id="NRSG01000056">
    <property type="protein sequence ID" value="MBK1658536.1"/>
    <property type="molecule type" value="Genomic_DNA"/>
</dbReference>
<evidence type="ECO:0000256" key="2">
    <source>
        <dbReference type="ARBA" id="ARBA00022741"/>
    </source>
</evidence>
<dbReference type="GO" id="GO:0005524">
    <property type="term" value="F:ATP binding"/>
    <property type="evidence" value="ECO:0007669"/>
    <property type="project" value="UniProtKB-KW"/>
</dbReference>
<reference evidence="5 6" key="1">
    <citation type="journal article" date="2020" name="Microorganisms">
        <title>Osmotic Adaptation and Compatible Solute Biosynthesis of Phototrophic Bacteria as Revealed from Genome Analyses.</title>
        <authorList>
            <person name="Imhoff J.F."/>
            <person name="Rahn T."/>
            <person name="Kunzel S."/>
            <person name="Keller A."/>
            <person name="Neulinger S.C."/>
        </authorList>
    </citation>
    <scope>NUCLEOTIDE SEQUENCE [LARGE SCALE GENOMIC DNA]</scope>
    <source>
        <strain evidence="5 6">DSM 15382</strain>
    </source>
</reference>
<dbReference type="InterPro" id="IPR008995">
    <property type="entry name" value="Mo/tungstate-bd_C_term_dom"/>
</dbReference>
<dbReference type="Gene3D" id="2.40.50.100">
    <property type="match status" value="1"/>
</dbReference>
<dbReference type="InterPro" id="IPR013611">
    <property type="entry name" value="Transp-assoc_OB_typ2"/>
</dbReference>
<dbReference type="InterPro" id="IPR050093">
    <property type="entry name" value="ABC_SmlMolc_Importer"/>
</dbReference>
<dbReference type="InterPro" id="IPR003593">
    <property type="entry name" value="AAA+_ATPase"/>
</dbReference>
<dbReference type="Pfam" id="PF08402">
    <property type="entry name" value="TOBE_2"/>
    <property type="match status" value="1"/>
</dbReference>
<dbReference type="PANTHER" id="PTHR42781:SF4">
    <property type="entry name" value="SPERMIDINE_PUTRESCINE IMPORT ATP-BINDING PROTEIN POTA"/>
    <property type="match status" value="1"/>
</dbReference>
<dbReference type="PROSITE" id="PS50893">
    <property type="entry name" value="ABC_TRANSPORTER_2"/>
    <property type="match status" value="1"/>
</dbReference>
<keyword evidence="1" id="KW-0813">Transport</keyword>
<dbReference type="InterPro" id="IPR017871">
    <property type="entry name" value="ABC_transporter-like_CS"/>
</dbReference>
<dbReference type="SUPFAM" id="SSF52540">
    <property type="entry name" value="P-loop containing nucleoside triphosphate hydrolases"/>
    <property type="match status" value="1"/>
</dbReference>
<dbReference type="Pfam" id="PF00005">
    <property type="entry name" value="ABC_tran"/>
    <property type="match status" value="1"/>
</dbReference>
<keyword evidence="6" id="KW-1185">Reference proteome</keyword>
<sequence length="347" mass="37165">MSSIRLDGVARRYGAVAALEDVSLEVAQGEFVTILGPSGSGKTTMLTVVAGLNRPTAGRILIGGRDVTDLPAAQRNIGLVFQSYALFPHMTVADNIAFPLSVRGVAAGEARRRVAEALARVRLEGFERRKPSQLSGGQQQRVALARAIVFSPDILLLDEPLGALDRKLREEVQIELRRLQRDLGITTVLVTHDQEEALSLSDRIVVLSEGRVQQIAAPQEAYRRPRNRFVADFLGTANLFEGRVAEDAGALLLADGTRLRCDTTGQSPGRPVTALIRPECLRLAPPGPDGLAARVAEVIYLGQSVRYHLDSAAGPLVAAAVDRRGGFAAGDAVALDWDAADAWMIPG</sequence>
<comment type="caution">
    <text evidence="5">The sequence shown here is derived from an EMBL/GenBank/DDBJ whole genome shotgun (WGS) entry which is preliminary data.</text>
</comment>
<accession>A0ABS1CWC1</accession>
<dbReference type="InterPro" id="IPR003439">
    <property type="entry name" value="ABC_transporter-like_ATP-bd"/>
</dbReference>
<gene>
    <name evidence="5" type="ORF">CKO45_09865</name>
</gene>
<feature type="domain" description="ABC transporter" evidence="4">
    <location>
        <begin position="4"/>
        <end position="234"/>
    </location>
</feature>
<evidence type="ECO:0000313" key="6">
    <source>
        <dbReference type="Proteomes" id="UP000697995"/>
    </source>
</evidence>
<name>A0ABS1CWC1_9PROT</name>
<keyword evidence="3 5" id="KW-0067">ATP-binding</keyword>
<dbReference type="SUPFAM" id="SSF50331">
    <property type="entry name" value="MOP-like"/>
    <property type="match status" value="1"/>
</dbReference>
<dbReference type="PANTHER" id="PTHR42781">
    <property type="entry name" value="SPERMIDINE/PUTRESCINE IMPORT ATP-BINDING PROTEIN POTA"/>
    <property type="match status" value="1"/>
</dbReference>
<dbReference type="Proteomes" id="UP000697995">
    <property type="component" value="Unassembled WGS sequence"/>
</dbReference>
<dbReference type="InterPro" id="IPR027417">
    <property type="entry name" value="P-loop_NTPase"/>
</dbReference>
<evidence type="ECO:0000313" key="5">
    <source>
        <dbReference type="EMBL" id="MBK1658536.1"/>
    </source>
</evidence>
<dbReference type="SMART" id="SM00382">
    <property type="entry name" value="AAA"/>
    <property type="match status" value="1"/>
</dbReference>
<dbReference type="Gene3D" id="3.40.50.300">
    <property type="entry name" value="P-loop containing nucleotide triphosphate hydrolases"/>
    <property type="match status" value="1"/>
</dbReference>
<proteinExistence type="predicted"/>
<keyword evidence="2" id="KW-0547">Nucleotide-binding</keyword>
<evidence type="ECO:0000256" key="1">
    <source>
        <dbReference type="ARBA" id="ARBA00022448"/>
    </source>
</evidence>